<dbReference type="AlphaFoldDB" id="A0A939C1K1"/>
<dbReference type="Pfam" id="PF11716">
    <property type="entry name" value="MDMPI_N"/>
    <property type="match status" value="1"/>
</dbReference>
<protein>
    <submittedName>
        <fullName evidence="2">Maleylpyruvate isomerase family mycothiol-dependent enzyme</fullName>
    </submittedName>
</protein>
<evidence type="ECO:0000259" key="1">
    <source>
        <dbReference type="Pfam" id="PF11716"/>
    </source>
</evidence>
<name>A0A939C1K1_9ACTN</name>
<reference evidence="2" key="1">
    <citation type="submission" date="2021-01" db="EMBL/GenBank/DDBJ databases">
        <title>KCTC 19127 draft genome.</title>
        <authorList>
            <person name="An D."/>
        </authorList>
    </citation>
    <scope>NUCLEOTIDE SEQUENCE</scope>
    <source>
        <strain evidence="2">KCTC 19127</strain>
    </source>
</reference>
<dbReference type="NCBIfam" id="TIGR03083">
    <property type="entry name" value="maleylpyruvate isomerase family mycothiol-dependent enzyme"/>
    <property type="match status" value="1"/>
</dbReference>
<dbReference type="Proteomes" id="UP000663801">
    <property type="component" value="Unassembled WGS sequence"/>
</dbReference>
<dbReference type="InterPro" id="IPR034660">
    <property type="entry name" value="DinB/YfiT-like"/>
</dbReference>
<keyword evidence="2" id="KW-0413">Isomerase</keyword>
<feature type="domain" description="Mycothiol-dependent maleylpyruvate isomerase metal-binding" evidence="1">
    <location>
        <begin position="28"/>
        <end position="172"/>
    </location>
</feature>
<dbReference type="Gene3D" id="1.20.120.450">
    <property type="entry name" value="dinb family like domain"/>
    <property type="match status" value="1"/>
</dbReference>
<dbReference type="GO" id="GO:0046872">
    <property type="term" value="F:metal ion binding"/>
    <property type="evidence" value="ECO:0007669"/>
    <property type="project" value="InterPro"/>
</dbReference>
<evidence type="ECO:0000313" key="3">
    <source>
        <dbReference type="Proteomes" id="UP000663801"/>
    </source>
</evidence>
<dbReference type="InterPro" id="IPR024344">
    <property type="entry name" value="MDMPI_metal-binding"/>
</dbReference>
<dbReference type="InterPro" id="IPR017517">
    <property type="entry name" value="Maleyloyr_isom"/>
</dbReference>
<gene>
    <name evidence="2" type="ORF">JL107_03710</name>
</gene>
<accession>A0A939C1K1</accession>
<dbReference type="EMBL" id="JAERWL010000005">
    <property type="protein sequence ID" value="MBM9475545.1"/>
    <property type="molecule type" value="Genomic_DNA"/>
</dbReference>
<sequence>MNPTAATDVTTIERISHDEAMAITRVENRKFLEQLHSLDTHDWSRPTACDRWDVRAVAAHVVGGAAGQISPREFLRQVRAGRPLMEQIGAQYWWDGMNEIQVRERSTLPTADLIAEWERNAERARAARTRMPRLITRLPLLNLPAPVGRQPLAYLFDIGFTRDVWAHRMDIAAATDRPMDLDPAHDGRIVADIVAEWAATHGEPFVVELTGPAGGTYTSGSGGETVSLDALDLVAVLSGRAQGEGVLRNTLPL</sequence>
<dbReference type="GO" id="GO:0016853">
    <property type="term" value="F:isomerase activity"/>
    <property type="evidence" value="ECO:0007669"/>
    <property type="project" value="UniProtKB-KW"/>
</dbReference>
<keyword evidence="3" id="KW-1185">Reference proteome</keyword>
<comment type="caution">
    <text evidence="2">The sequence shown here is derived from an EMBL/GenBank/DDBJ whole genome shotgun (WGS) entry which is preliminary data.</text>
</comment>
<dbReference type="SUPFAM" id="SSF109854">
    <property type="entry name" value="DinB/YfiT-like putative metalloenzymes"/>
    <property type="match status" value="1"/>
</dbReference>
<proteinExistence type="predicted"/>
<evidence type="ECO:0000313" key="2">
    <source>
        <dbReference type="EMBL" id="MBM9475545.1"/>
    </source>
</evidence>
<organism evidence="2 3">
    <name type="scientific">Nakamurella flavida</name>
    <dbReference type="NCBI Taxonomy" id="363630"/>
    <lineage>
        <taxon>Bacteria</taxon>
        <taxon>Bacillati</taxon>
        <taxon>Actinomycetota</taxon>
        <taxon>Actinomycetes</taxon>
        <taxon>Nakamurellales</taxon>
        <taxon>Nakamurellaceae</taxon>
        <taxon>Nakamurella</taxon>
    </lineage>
</organism>